<reference evidence="3 4" key="1">
    <citation type="submission" date="2016-10" db="EMBL/GenBank/DDBJ databases">
        <authorList>
            <person name="de Groot N.N."/>
        </authorList>
    </citation>
    <scope>NUCLEOTIDE SEQUENCE [LARGE SCALE GENOMIC DNA]</scope>
    <source>
        <strain evidence="3 4">743A</strain>
    </source>
</reference>
<protein>
    <submittedName>
        <fullName evidence="3">Transglycosylase SLT domain-containing protein</fullName>
    </submittedName>
</protein>
<organism evidence="3 4">
    <name type="scientific">Anaeromicropila populeti</name>
    <dbReference type="NCBI Taxonomy" id="37658"/>
    <lineage>
        <taxon>Bacteria</taxon>
        <taxon>Bacillati</taxon>
        <taxon>Bacillota</taxon>
        <taxon>Clostridia</taxon>
        <taxon>Lachnospirales</taxon>
        <taxon>Lachnospiraceae</taxon>
        <taxon>Anaeromicropila</taxon>
    </lineage>
</organism>
<evidence type="ECO:0000256" key="1">
    <source>
        <dbReference type="ARBA" id="ARBA00007734"/>
    </source>
</evidence>
<dbReference type="SUPFAM" id="SSF53955">
    <property type="entry name" value="Lysozyme-like"/>
    <property type="match status" value="1"/>
</dbReference>
<comment type="similarity">
    <text evidence="1">Belongs to the transglycosylase Slt family.</text>
</comment>
<keyword evidence="4" id="KW-1185">Reference proteome</keyword>
<dbReference type="Gene3D" id="1.10.530.10">
    <property type="match status" value="1"/>
</dbReference>
<dbReference type="RefSeq" id="WP_092560316.1">
    <property type="nucleotide sequence ID" value="NZ_FOYZ01000006.1"/>
</dbReference>
<dbReference type="CDD" id="cd00254">
    <property type="entry name" value="LT-like"/>
    <property type="match status" value="1"/>
</dbReference>
<dbReference type="GO" id="GO:0008933">
    <property type="term" value="F:peptidoglycan lytic transglycosylase activity"/>
    <property type="evidence" value="ECO:0007669"/>
    <property type="project" value="InterPro"/>
</dbReference>
<dbReference type="PROSITE" id="PS00922">
    <property type="entry name" value="TRANSGLYCOSYLASE"/>
    <property type="match status" value="1"/>
</dbReference>
<evidence type="ECO:0000259" key="2">
    <source>
        <dbReference type="Pfam" id="PF01464"/>
    </source>
</evidence>
<dbReference type="OrthoDB" id="9815002at2"/>
<evidence type="ECO:0000313" key="3">
    <source>
        <dbReference type="EMBL" id="SFR80112.1"/>
    </source>
</evidence>
<dbReference type="InterPro" id="IPR000189">
    <property type="entry name" value="Transglyc_AS"/>
</dbReference>
<dbReference type="InterPro" id="IPR023346">
    <property type="entry name" value="Lysozyme-like_dom_sf"/>
</dbReference>
<dbReference type="PANTHER" id="PTHR37423">
    <property type="entry name" value="SOLUBLE LYTIC MUREIN TRANSGLYCOSYLASE-RELATED"/>
    <property type="match status" value="1"/>
</dbReference>
<dbReference type="Pfam" id="PF01464">
    <property type="entry name" value="SLT"/>
    <property type="match status" value="1"/>
</dbReference>
<accession>A0A1I6JMB1</accession>
<dbReference type="PANTHER" id="PTHR37423:SF2">
    <property type="entry name" value="MEMBRANE-BOUND LYTIC MUREIN TRANSGLYCOSYLASE C"/>
    <property type="match status" value="1"/>
</dbReference>
<proteinExistence type="inferred from homology"/>
<evidence type="ECO:0000313" key="4">
    <source>
        <dbReference type="Proteomes" id="UP000199659"/>
    </source>
</evidence>
<dbReference type="GO" id="GO:0000270">
    <property type="term" value="P:peptidoglycan metabolic process"/>
    <property type="evidence" value="ECO:0007669"/>
    <property type="project" value="InterPro"/>
</dbReference>
<dbReference type="AlphaFoldDB" id="A0A1I6JMB1"/>
<gene>
    <name evidence="3" type="ORF">SAMN05661086_01760</name>
</gene>
<dbReference type="STRING" id="37658.SAMN05661086_01760"/>
<dbReference type="GO" id="GO:0016020">
    <property type="term" value="C:membrane"/>
    <property type="evidence" value="ECO:0007669"/>
    <property type="project" value="InterPro"/>
</dbReference>
<dbReference type="InterPro" id="IPR008258">
    <property type="entry name" value="Transglycosylase_SLT_dom_1"/>
</dbReference>
<dbReference type="EMBL" id="FOYZ01000006">
    <property type="protein sequence ID" value="SFR80112.1"/>
    <property type="molecule type" value="Genomic_DNA"/>
</dbReference>
<dbReference type="Proteomes" id="UP000199659">
    <property type="component" value="Unassembled WGS sequence"/>
</dbReference>
<sequence>MVNAVHLEGLTYIRTIKNTANTEATTDFNKTLEEAMSAGEDNTTDSQITLSSVQSPQYLDEFFQKASDKYGVPVELIKAVVKAESNFNANAVSSSGAQGLMQLMPATAEGLGVEDSFDPEQNIMGGTAYLAKMLKQFNGSVKLALAAYNAGPGNVTKYDGIPPFTETQNYVKKILGFLGVSGNSSVEAATASGETEQNTSTAETGTEAELTELVEKFTSQSKWYNILNGTDSSGDSALSISNMLL</sequence>
<name>A0A1I6JMB1_9FIRM</name>
<feature type="domain" description="Transglycosylase SLT" evidence="2">
    <location>
        <begin position="62"/>
        <end position="169"/>
    </location>
</feature>